<dbReference type="Pfam" id="PF00023">
    <property type="entry name" value="Ank"/>
    <property type="match status" value="1"/>
</dbReference>
<feature type="repeat" description="ANK" evidence="3">
    <location>
        <begin position="438"/>
        <end position="470"/>
    </location>
</feature>
<dbReference type="EMBL" id="CAXAMN010022707">
    <property type="protein sequence ID" value="CAK9072124.1"/>
    <property type="molecule type" value="Genomic_DNA"/>
</dbReference>
<feature type="domain" description="WWE" evidence="5">
    <location>
        <begin position="561"/>
        <end position="646"/>
    </location>
</feature>
<evidence type="ECO:0000259" key="5">
    <source>
        <dbReference type="PROSITE" id="PS50918"/>
    </source>
</evidence>
<dbReference type="Gene3D" id="1.25.40.20">
    <property type="entry name" value="Ankyrin repeat-containing domain"/>
    <property type="match status" value="2"/>
</dbReference>
<evidence type="ECO:0000256" key="3">
    <source>
        <dbReference type="PROSITE-ProRule" id="PRU00023"/>
    </source>
</evidence>
<dbReference type="Pfam" id="PF12796">
    <property type="entry name" value="Ank_2"/>
    <property type="match status" value="1"/>
</dbReference>
<dbReference type="Gene3D" id="3.30.720.50">
    <property type="match status" value="1"/>
</dbReference>
<evidence type="ECO:0000313" key="6">
    <source>
        <dbReference type="EMBL" id="CAK9072124.1"/>
    </source>
</evidence>
<organism evidence="6 7">
    <name type="scientific">Durusdinium trenchii</name>
    <dbReference type="NCBI Taxonomy" id="1381693"/>
    <lineage>
        <taxon>Eukaryota</taxon>
        <taxon>Sar</taxon>
        <taxon>Alveolata</taxon>
        <taxon>Dinophyceae</taxon>
        <taxon>Suessiales</taxon>
        <taxon>Symbiodiniaceae</taxon>
        <taxon>Durusdinium</taxon>
    </lineage>
</organism>
<dbReference type="PROSITE" id="PS50297">
    <property type="entry name" value="ANK_REP_REGION"/>
    <property type="match status" value="2"/>
</dbReference>
<evidence type="ECO:0000256" key="4">
    <source>
        <dbReference type="SAM" id="MobiDB-lite"/>
    </source>
</evidence>
<protein>
    <recommendedName>
        <fullName evidence="5">WWE domain-containing protein</fullName>
    </recommendedName>
</protein>
<keyword evidence="1" id="KW-0677">Repeat</keyword>
<dbReference type="PROSITE" id="PS50088">
    <property type="entry name" value="ANK_REPEAT"/>
    <property type="match status" value="2"/>
</dbReference>
<dbReference type="InterPro" id="IPR036770">
    <property type="entry name" value="Ankyrin_rpt-contain_sf"/>
</dbReference>
<dbReference type="SMART" id="SM00678">
    <property type="entry name" value="WWE"/>
    <property type="match status" value="1"/>
</dbReference>
<evidence type="ECO:0000313" key="7">
    <source>
        <dbReference type="Proteomes" id="UP001642484"/>
    </source>
</evidence>
<dbReference type="SUPFAM" id="SSF117839">
    <property type="entry name" value="WWE domain"/>
    <property type="match status" value="1"/>
</dbReference>
<dbReference type="InterPro" id="IPR018123">
    <property type="entry name" value="WWE-dom_subgr"/>
</dbReference>
<sequence>MIAADQSMIKGYKRRAATAGASRRLEPLEANRTSLRGSEAKGAEAPTPPRSRGRGRSCSGGGDPRARCADRTGRVPARRASGAGNAKSMDEVKMKRIQWSEEKKNLLMKKIFALLQKVSASRRRHLLESWTPRHRRALEAWCLTSQDARGRCRAPAPALAAPAAPAAAGAAGAGSGAAEWPDAGTAELRSSDRRQMRGIASFYRKGTVFYQVSLCIQSLCMTARKVRELDRAVDILLMLMSIKQKMGGIVDPSLFVQKMTDAVPAAFEEYGVTAEEMGLRFQVMMCMRFWVRPPLHTPQQAKLEDALQAWSRLTRFRSPLGQGARGFARMDLKELEERWRAFREVYLDILTEGGPSDQSRRFNASRRLDALAEVEWARCSTAAELFRVDLQCLLEDSGARWHAAAQSLGEAARKGDLNVMMAKLLDGGDPNERDHLHPKYTPLHRAASGGHRHAVRLLLKAKADVLMRDRLGFSALHFAANQSVGLVSDLVEAKCDVNAANLQQMTPLHSAAGMGRVDICEFLLAAGAGAGPHGLATPADLARRAAERRPARSVEQEACLRLAERLVQASEAKGSWFYESEPVDSGHLTSEWLPFTSTASDELEAALLRGEEELEIQTPAGYRVLVDLKSKLQRNTATGCTRRVRRDTPSPAPDPTLEPRAPWVPAAPGHWGGLVSTGAQKWRVTSTS</sequence>
<proteinExistence type="predicted"/>
<dbReference type="PROSITE" id="PS50918">
    <property type="entry name" value="WWE"/>
    <property type="match status" value="1"/>
</dbReference>
<dbReference type="Proteomes" id="UP001642484">
    <property type="component" value="Unassembled WGS sequence"/>
</dbReference>
<dbReference type="Pfam" id="PF02825">
    <property type="entry name" value="WWE"/>
    <property type="match status" value="1"/>
</dbReference>
<dbReference type="SMART" id="SM00248">
    <property type="entry name" value="ANK"/>
    <property type="match status" value="3"/>
</dbReference>
<evidence type="ECO:0000256" key="1">
    <source>
        <dbReference type="ARBA" id="ARBA00022737"/>
    </source>
</evidence>
<keyword evidence="7" id="KW-1185">Reference proteome</keyword>
<evidence type="ECO:0000256" key="2">
    <source>
        <dbReference type="ARBA" id="ARBA00023043"/>
    </source>
</evidence>
<keyword evidence="2 3" id="KW-0040">ANK repeat</keyword>
<dbReference type="PANTHER" id="PTHR24171">
    <property type="entry name" value="ANKYRIN REPEAT DOMAIN-CONTAINING PROTEIN 39-RELATED"/>
    <property type="match status" value="1"/>
</dbReference>
<gene>
    <name evidence="6" type="ORF">CCMP2556_LOCUS35477</name>
</gene>
<dbReference type="InterPro" id="IPR037197">
    <property type="entry name" value="WWE_dom_sf"/>
</dbReference>
<reference evidence="6 7" key="1">
    <citation type="submission" date="2024-02" db="EMBL/GenBank/DDBJ databases">
        <authorList>
            <person name="Chen Y."/>
            <person name="Shah S."/>
            <person name="Dougan E. K."/>
            <person name="Thang M."/>
            <person name="Chan C."/>
        </authorList>
    </citation>
    <scope>NUCLEOTIDE SEQUENCE [LARGE SCALE GENOMIC DNA]</scope>
</reference>
<dbReference type="InterPro" id="IPR004170">
    <property type="entry name" value="WWE_dom"/>
</dbReference>
<comment type="caution">
    <text evidence="6">The sequence shown here is derived from an EMBL/GenBank/DDBJ whole genome shotgun (WGS) entry which is preliminary data.</text>
</comment>
<name>A0ABP0PAP3_9DINO</name>
<feature type="region of interest" description="Disordered" evidence="4">
    <location>
        <begin position="637"/>
        <end position="661"/>
    </location>
</feature>
<dbReference type="SUPFAM" id="SSF48403">
    <property type="entry name" value="Ankyrin repeat"/>
    <property type="match status" value="1"/>
</dbReference>
<feature type="region of interest" description="Disordered" evidence="4">
    <location>
        <begin position="1"/>
        <end position="89"/>
    </location>
</feature>
<feature type="compositionally biased region" description="Basic and acidic residues" evidence="4">
    <location>
        <begin position="64"/>
        <end position="73"/>
    </location>
</feature>
<accession>A0ABP0PAP3</accession>
<dbReference type="InterPro" id="IPR002110">
    <property type="entry name" value="Ankyrin_rpt"/>
</dbReference>
<feature type="repeat" description="ANK" evidence="3">
    <location>
        <begin position="503"/>
        <end position="528"/>
    </location>
</feature>